<dbReference type="STRING" id="3750.A0A498J6K7"/>
<organism evidence="1 2">
    <name type="scientific">Malus domestica</name>
    <name type="common">Apple</name>
    <name type="synonym">Pyrus malus</name>
    <dbReference type="NCBI Taxonomy" id="3750"/>
    <lineage>
        <taxon>Eukaryota</taxon>
        <taxon>Viridiplantae</taxon>
        <taxon>Streptophyta</taxon>
        <taxon>Embryophyta</taxon>
        <taxon>Tracheophyta</taxon>
        <taxon>Spermatophyta</taxon>
        <taxon>Magnoliopsida</taxon>
        <taxon>eudicotyledons</taxon>
        <taxon>Gunneridae</taxon>
        <taxon>Pentapetalae</taxon>
        <taxon>rosids</taxon>
        <taxon>fabids</taxon>
        <taxon>Rosales</taxon>
        <taxon>Rosaceae</taxon>
        <taxon>Amygdaloideae</taxon>
        <taxon>Maleae</taxon>
        <taxon>Malus</taxon>
    </lineage>
</organism>
<keyword evidence="2" id="KW-1185">Reference proteome</keyword>
<evidence type="ECO:0000313" key="2">
    <source>
        <dbReference type="Proteomes" id="UP000290289"/>
    </source>
</evidence>
<dbReference type="AlphaFoldDB" id="A0A498J6K7"/>
<dbReference type="EMBL" id="RDQH01000334">
    <property type="protein sequence ID" value="RXH91140.1"/>
    <property type="molecule type" value="Genomic_DNA"/>
</dbReference>
<reference evidence="1 2" key="1">
    <citation type="submission" date="2018-10" db="EMBL/GenBank/DDBJ databases">
        <title>A high-quality apple genome assembly.</title>
        <authorList>
            <person name="Hu J."/>
        </authorList>
    </citation>
    <scope>NUCLEOTIDE SEQUENCE [LARGE SCALE GENOMIC DNA]</scope>
    <source>
        <strain evidence="2">cv. HFTH1</strain>
        <tissue evidence="1">Young leaf</tissue>
    </source>
</reference>
<protein>
    <submittedName>
        <fullName evidence="1">Uncharacterized protein</fullName>
    </submittedName>
</protein>
<comment type="caution">
    <text evidence="1">The sequence shown here is derived from an EMBL/GenBank/DDBJ whole genome shotgun (WGS) entry which is preliminary data.</text>
</comment>
<sequence length="288" mass="32090">MSGLTHRVGPNGDPPNHVAVRVHLLALIPNCHIPARAPTTSRARLHRSTILSALGPNHGLTVLFLGTHTRTSQWVTHHGIALTRTRLTSEFLRNPKPVSSQKVSIHSLGRCGISQSTPLRGPTSSSAHFRPTNFEPIILMSHCTASTRVFKKLKINIHRPVGTRVVFYEEGNTLPPLARLADTNNDSGPLDQIQGPTLRVARGSVREVAKHLVRNFAEGNKSSNGSAEIYKTNRWLFPECMGCLSYFVNHISYSCLCKKKFLKIKVDQIVYSINYATRKIEWVSYFVN</sequence>
<dbReference type="Proteomes" id="UP000290289">
    <property type="component" value="Chromosome 8"/>
</dbReference>
<accession>A0A498J6K7</accession>
<evidence type="ECO:0000313" key="1">
    <source>
        <dbReference type="EMBL" id="RXH91140.1"/>
    </source>
</evidence>
<proteinExistence type="predicted"/>
<gene>
    <name evidence="1" type="ORF">DVH24_020163</name>
</gene>
<name>A0A498J6K7_MALDO</name>